<protein>
    <submittedName>
        <fullName evidence="1">Uncharacterized protein</fullName>
    </submittedName>
</protein>
<reference evidence="1" key="2">
    <citation type="submission" date="2017-11" db="EMBL/GenBank/DDBJ databases">
        <title>Coralsnake Venomics: Analyses of Venom Gland Transcriptomes and Proteomes of Six Brazilian Taxa.</title>
        <authorList>
            <person name="Aird S.D."/>
            <person name="Jorge da Silva N."/>
            <person name="Qiu L."/>
            <person name="Villar-Briones A."/>
            <person name="Aparecida-Saddi V."/>
            <person name="Campos-Telles M.P."/>
            <person name="Grau M."/>
            <person name="Mikheyev A.S."/>
        </authorList>
    </citation>
    <scope>NUCLEOTIDE SEQUENCE</scope>
    <source>
        <tissue evidence="1">Venom_gland</tissue>
    </source>
</reference>
<dbReference type="PANTHER" id="PTHR46114">
    <property type="entry name" value="APPLE DOMAIN-CONTAINING PROTEIN"/>
    <property type="match status" value="1"/>
</dbReference>
<accession>A0A2D4G9F0</accession>
<dbReference type="AlphaFoldDB" id="A0A2D4G9F0"/>
<proteinExistence type="predicted"/>
<reference evidence="1" key="1">
    <citation type="submission" date="2017-07" db="EMBL/GenBank/DDBJ databases">
        <authorList>
            <person name="Mikheyev A."/>
            <person name="Grau M."/>
        </authorList>
    </citation>
    <scope>NUCLEOTIDE SEQUENCE</scope>
    <source>
        <tissue evidence="1">Venom_gland</tissue>
    </source>
</reference>
<organism evidence="1">
    <name type="scientific">Micrurus corallinus</name>
    <name type="common">Brazilian coral snake</name>
    <dbReference type="NCBI Taxonomy" id="54390"/>
    <lineage>
        <taxon>Eukaryota</taxon>
        <taxon>Metazoa</taxon>
        <taxon>Chordata</taxon>
        <taxon>Craniata</taxon>
        <taxon>Vertebrata</taxon>
        <taxon>Euteleostomi</taxon>
        <taxon>Lepidosauria</taxon>
        <taxon>Squamata</taxon>
        <taxon>Bifurcata</taxon>
        <taxon>Unidentata</taxon>
        <taxon>Episquamata</taxon>
        <taxon>Toxicofera</taxon>
        <taxon>Serpentes</taxon>
        <taxon>Colubroidea</taxon>
        <taxon>Elapidae</taxon>
        <taxon>Elapinae</taxon>
        <taxon>Micrurus</taxon>
    </lineage>
</organism>
<evidence type="ECO:0000313" key="1">
    <source>
        <dbReference type="EMBL" id="LAA56341.1"/>
    </source>
</evidence>
<dbReference type="EMBL" id="IACJ01111019">
    <property type="protein sequence ID" value="LAA56341.1"/>
    <property type="molecule type" value="Transcribed_RNA"/>
</dbReference>
<sequence length="102" mass="11602">MSLSIFLNNCRAPNYIQLVDRLLTGYGTMKCNMSLKICFLHSHLDFFPKILGAISDKHGKRFQQDIATMKSAIRPIGIHQCWLTDVGDCSKMHQTLSTNENQ</sequence>
<dbReference type="PANTHER" id="PTHR46114:SF2">
    <property type="entry name" value="CULLIN N-TERMINAL DOMAIN-CONTAINING PROTEIN"/>
    <property type="match status" value="1"/>
</dbReference>
<name>A0A2D4G9F0_MICCO</name>